<dbReference type="InterPro" id="IPR036390">
    <property type="entry name" value="WH_DNA-bd_sf"/>
</dbReference>
<dbReference type="GO" id="GO:0003700">
    <property type="term" value="F:DNA-binding transcription factor activity"/>
    <property type="evidence" value="ECO:0007669"/>
    <property type="project" value="InterPro"/>
</dbReference>
<keyword evidence="6" id="KW-0804">Transcription</keyword>
<dbReference type="GO" id="GO:0045892">
    <property type="term" value="P:negative regulation of DNA-templated transcription"/>
    <property type="evidence" value="ECO:0007669"/>
    <property type="project" value="TreeGrafter"/>
</dbReference>
<evidence type="ECO:0000256" key="6">
    <source>
        <dbReference type="ARBA" id="ARBA00023163"/>
    </source>
</evidence>
<dbReference type="Pfam" id="PF01475">
    <property type="entry name" value="FUR"/>
    <property type="match status" value="1"/>
</dbReference>
<reference evidence="7" key="1">
    <citation type="submission" date="2011-04" db="EMBL/GenBank/DDBJ databases">
        <title>Taxonomic and functional metagenomic profiling of the microbial community in the anoxic sediment of a brackish shallow lake (Laguna de Carrizo Central Spain).</title>
        <authorList>
            <consortium name="CONSOLIDER consortium CSD2007-00005"/>
            <person name="Guazzaroni M.-E."/>
            <person name="Richter M."/>
            <person name="Garcia-Salamanca A."/>
            <person name="Yarza P."/>
            <person name="Ferrer M."/>
        </authorList>
    </citation>
    <scope>NUCLEOTIDE SEQUENCE</scope>
</reference>
<dbReference type="GO" id="GO:0000976">
    <property type="term" value="F:transcription cis-regulatory region binding"/>
    <property type="evidence" value="ECO:0007669"/>
    <property type="project" value="TreeGrafter"/>
</dbReference>
<dbReference type="PANTHER" id="PTHR33202">
    <property type="entry name" value="ZINC UPTAKE REGULATION PROTEIN"/>
    <property type="match status" value="1"/>
</dbReference>
<keyword evidence="3" id="KW-0862">Zinc</keyword>
<gene>
    <name evidence="7" type="ORF">LDC_03543</name>
</gene>
<dbReference type="CDD" id="cd07153">
    <property type="entry name" value="Fur_like"/>
    <property type="match status" value="1"/>
</dbReference>
<evidence type="ECO:0000256" key="2">
    <source>
        <dbReference type="ARBA" id="ARBA00022491"/>
    </source>
</evidence>
<dbReference type="GO" id="GO:1900376">
    <property type="term" value="P:regulation of secondary metabolite biosynthetic process"/>
    <property type="evidence" value="ECO:0007669"/>
    <property type="project" value="TreeGrafter"/>
</dbReference>
<name>F8UHS0_9ZZZZ</name>
<organism evidence="7">
    <name type="scientific">uncultured microorganism</name>
    <dbReference type="NCBI Taxonomy" id="358574"/>
    <lineage>
        <taxon>unclassified sequences</taxon>
        <taxon>environmental samples</taxon>
    </lineage>
</organism>
<protein>
    <submittedName>
        <fullName evidence="7">Ferric-uptake regulator</fullName>
    </submittedName>
</protein>
<dbReference type="InterPro" id="IPR036388">
    <property type="entry name" value="WH-like_DNA-bd_sf"/>
</dbReference>
<dbReference type="PANTHER" id="PTHR33202:SF7">
    <property type="entry name" value="FERRIC UPTAKE REGULATION PROTEIN"/>
    <property type="match status" value="1"/>
</dbReference>
<dbReference type="AlphaFoldDB" id="F8UHS0"/>
<evidence type="ECO:0000256" key="3">
    <source>
        <dbReference type="ARBA" id="ARBA00022833"/>
    </source>
</evidence>
<proteinExistence type="inferred from homology"/>
<keyword evidence="4" id="KW-0805">Transcription regulation</keyword>
<sequence length="157" mass="17982">MLRGNYQAEGWWHGKFKGCGYRLTLGREVILEVLAKSNGHLSAEDIYMKIHPRHPNIGLTTIYRTLDVLSSLGMVYKLDFGDGRARYELAEGPKGAHHHHHLVCTVCNRVIDYTDFIDDEIELLNQTERGLSKKYSFKITNHLIQFYGLCEKCGGKK</sequence>
<evidence type="ECO:0000256" key="5">
    <source>
        <dbReference type="ARBA" id="ARBA00023125"/>
    </source>
</evidence>
<keyword evidence="2" id="KW-0678">Repressor</keyword>
<comment type="similarity">
    <text evidence="1">Belongs to the Fur family.</text>
</comment>
<accession>F8UHS0</accession>
<dbReference type="GO" id="GO:0008270">
    <property type="term" value="F:zinc ion binding"/>
    <property type="evidence" value="ECO:0007669"/>
    <property type="project" value="TreeGrafter"/>
</dbReference>
<dbReference type="EMBL" id="JF805226">
    <property type="protein sequence ID" value="AEI30577.1"/>
    <property type="molecule type" value="Genomic_DNA"/>
</dbReference>
<keyword evidence="5" id="KW-0238">DNA-binding</keyword>
<dbReference type="Gene3D" id="3.30.1490.190">
    <property type="match status" value="1"/>
</dbReference>
<dbReference type="SUPFAM" id="SSF46785">
    <property type="entry name" value="Winged helix' DNA-binding domain"/>
    <property type="match status" value="1"/>
</dbReference>
<dbReference type="Gene3D" id="1.10.10.10">
    <property type="entry name" value="Winged helix-like DNA-binding domain superfamily/Winged helix DNA-binding domain"/>
    <property type="match status" value="1"/>
</dbReference>
<evidence type="ECO:0000256" key="1">
    <source>
        <dbReference type="ARBA" id="ARBA00007957"/>
    </source>
</evidence>
<dbReference type="InterPro" id="IPR002481">
    <property type="entry name" value="FUR"/>
</dbReference>
<evidence type="ECO:0000313" key="7">
    <source>
        <dbReference type="EMBL" id="AEI30577.1"/>
    </source>
</evidence>
<dbReference type="InterPro" id="IPR043135">
    <property type="entry name" value="Fur_C"/>
</dbReference>
<evidence type="ECO:0000256" key="4">
    <source>
        <dbReference type="ARBA" id="ARBA00023015"/>
    </source>
</evidence>